<dbReference type="InterPro" id="IPR011009">
    <property type="entry name" value="Kinase-like_dom_sf"/>
</dbReference>
<comment type="caution">
    <text evidence="4">The sequence shown here is derived from an EMBL/GenBank/DDBJ whole genome shotgun (WGS) entry which is preliminary data.</text>
</comment>
<dbReference type="SUPFAM" id="SSF56112">
    <property type="entry name" value="Protein kinase-like (PK-like)"/>
    <property type="match status" value="1"/>
</dbReference>
<feature type="region of interest" description="Disordered" evidence="2">
    <location>
        <begin position="1"/>
        <end position="58"/>
    </location>
</feature>
<dbReference type="SMART" id="SM00220">
    <property type="entry name" value="S_TKc"/>
    <property type="match status" value="1"/>
</dbReference>
<dbReference type="PANTHER" id="PTHR45707">
    <property type="entry name" value="C2 CALCIUM/LIPID-BINDING PLANT PHOSPHORIBOSYLTRANSFERASE FAMILY PROTEIN"/>
    <property type="match status" value="1"/>
</dbReference>
<accession>A0A811QB45</accession>
<sequence>MSPLIPARSTGIRMMLSSPRVSPRLMSPSTTLANSSPQPPTSALEKKRNNLGHGSPHRIKRRKLTSEIWEDFEAIYDGETVAEARKGLVYIIRSFMDLEINLEELTRITDNFSVEKIVGWGGYGEVYKAEYKGKQIAVKLLHTSQGIGDKQFLNEVSNHMKVQHPNIVRLVGYCNLQRKIIIEQNDGELRQEAVNEVLSRIKEGYAEKSDAKEHIERMEMAHIKLEAALETSKKWNVTSAPLLRWRSSDYKKRKKCSKRSGNDDKLRGSTVLRRFERFADGATEFLRLSAVMDGESQATSYQMLSKSKHGSAYLRVEKTSWRATTRKDDKVGKRRKQRQDKKVPVQGWTSAHNEFVSSWIAHMPAQLQGSVVDYWIHKEKRSTPPFLLKTNACVYDCAITMLSSQDHSYLARKLKMSSMLNP</sequence>
<dbReference type="AlphaFoldDB" id="A0A811QB45"/>
<feature type="compositionally biased region" description="Polar residues" evidence="2">
    <location>
        <begin position="27"/>
        <end position="36"/>
    </location>
</feature>
<proteinExistence type="predicted"/>
<dbReference type="GO" id="GO:0004672">
    <property type="term" value="F:protein kinase activity"/>
    <property type="evidence" value="ECO:0007669"/>
    <property type="project" value="InterPro"/>
</dbReference>
<gene>
    <name evidence="4" type="ORF">NCGR_LOCUS36958</name>
</gene>
<evidence type="ECO:0000256" key="2">
    <source>
        <dbReference type="SAM" id="MobiDB-lite"/>
    </source>
</evidence>
<evidence type="ECO:0000259" key="3">
    <source>
        <dbReference type="PROSITE" id="PS50011"/>
    </source>
</evidence>
<dbReference type="InterPro" id="IPR000719">
    <property type="entry name" value="Prot_kinase_dom"/>
</dbReference>
<organism evidence="4 5">
    <name type="scientific">Miscanthus lutarioriparius</name>
    <dbReference type="NCBI Taxonomy" id="422564"/>
    <lineage>
        <taxon>Eukaryota</taxon>
        <taxon>Viridiplantae</taxon>
        <taxon>Streptophyta</taxon>
        <taxon>Embryophyta</taxon>
        <taxon>Tracheophyta</taxon>
        <taxon>Spermatophyta</taxon>
        <taxon>Magnoliopsida</taxon>
        <taxon>Liliopsida</taxon>
        <taxon>Poales</taxon>
        <taxon>Poaceae</taxon>
        <taxon>PACMAD clade</taxon>
        <taxon>Panicoideae</taxon>
        <taxon>Andropogonodae</taxon>
        <taxon>Andropogoneae</taxon>
        <taxon>Saccharinae</taxon>
        <taxon>Miscanthus</taxon>
    </lineage>
</organism>
<evidence type="ECO:0000313" key="5">
    <source>
        <dbReference type="Proteomes" id="UP000604825"/>
    </source>
</evidence>
<dbReference type="GO" id="GO:0005524">
    <property type="term" value="F:ATP binding"/>
    <property type="evidence" value="ECO:0007669"/>
    <property type="project" value="UniProtKB-UniRule"/>
</dbReference>
<dbReference type="PROSITE" id="PS50011">
    <property type="entry name" value="PROTEIN_KINASE_DOM"/>
    <property type="match status" value="1"/>
</dbReference>
<dbReference type="Proteomes" id="UP000604825">
    <property type="component" value="Unassembled WGS sequence"/>
</dbReference>
<keyword evidence="1" id="KW-0547">Nucleotide-binding</keyword>
<name>A0A811QB45_9POAL</name>
<dbReference type="InterPro" id="IPR001245">
    <property type="entry name" value="Ser-Thr/Tyr_kinase_cat_dom"/>
</dbReference>
<feature type="binding site" evidence="1">
    <location>
        <position position="139"/>
    </location>
    <ligand>
        <name>ATP</name>
        <dbReference type="ChEBI" id="CHEBI:30616"/>
    </ligand>
</feature>
<evidence type="ECO:0000256" key="1">
    <source>
        <dbReference type="PROSITE-ProRule" id="PRU10141"/>
    </source>
</evidence>
<keyword evidence="1" id="KW-0067">ATP-binding</keyword>
<dbReference type="PANTHER" id="PTHR45707:SF56">
    <property type="entry name" value="OS11G0608700 PROTEIN"/>
    <property type="match status" value="1"/>
</dbReference>
<dbReference type="Pfam" id="PF07714">
    <property type="entry name" value="PK_Tyr_Ser-Thr"/>
    <property type="match status" value="1"/>
</dbReference>
<evidence type="ECO:0000313" key="4">
    <source>
        <dbReference type="EMBL" id="CAD6253328.1"/>
    </source>
</evidence>
<dbReference type="PROSITE" id="PS00107">
    <property type="entry name" value="PROTEIN_KINASE_ATP"/>
    <property type="match status" value="1"/>
</dbReference>
<feature type="region of interest" description="Disordered" evidence="2">
    <location>
        <begin position="325"/>
        <end position="345"/>
    </location>
</feature>
<dbReference type="Gene3D" id="3.30.200.20">
    <property type="entry name" value="Phosphorylase Kinase, domain 1"/>
    <property type="match status" value="1"/>
</dbReference>
<feature type="domain" description="Protein kinase" evidence="3">
    <location>
        <begin position="112"/>
        <end position="422"/>
    </location>
</feature>
<dbReference type="EMBL" id="CAJGYO010000009">
    <property type="protein sequence ID" value="CAD6253328.1"/>
    <property type="molecule type" value="Genomic_DNA"/>
</dbReference>
<reference evidence="4" key="1">
    <citation type="submission" date="2020-10" db="EMBL/GenBank/DDBJ databases">
        <authorList>
            <person name="Han B."/>
            <person name="Lu T."/>
            <person name="Zhao Q."/>
            <person name="Huang X."/>
            <person name="Zhao Y."/>
        </authorList>
    </citation>
    <scope>NUCLEOTIDE SEQUENCE</scope>
</reference>
<keyword evidence="5" id="KW-1185">Reference proteome</keyword>
<dbReference type="OrthoDB" id="10261027at2759"/>
<protein>
    <recommendedName>
        <fullName evidence="3">Protein kinase domain-containing protein</fullName>
    </recommendedName>
</protein>
<dbReference type="InterPro" id="IPR017441">
    <property type="entry name" value="Protein_kinase_ATP_BS"/>
</dbReference>